<accession>A0A5Q2RIE6</accession>
<reference evidence="3 4" key="1">
    <citation type="submission" date="2019-11" db="EMBL/GenBank/DDBJ databases">
        <authorList>
            <person name="He Y."/>
        </authorList>
    </citation>
    <scope>NUCLEOTIDE SEQUENCE [LARGE SCALE GENOMIC DNA]</scope>
    <source>
        <strain evidence="3 4">SCSIO 58843</strain>
    </source>
</reference>
<protein>
    <submittedName>
        <fullName evidence="3">Uncharacterized protein</fullName>
    </submittedName>
</protein>
<evidence type="ECO:0000313" key="4">
    <source>
        <dbReference type="Proteomes" id="UP000334019"/>
    </source>
</evidence>
<proteinExistence type="predicted"/>
<name>A0A5Q2RIE6_9ACTN</name>
<keyword evidence="2" id="KW-0812">Transmembrane</keyword>
<keyword evidence="4" id="KW-1185">Reference proteome</keyword>
<dbReference type="RefSeq" id="WP_153757873.1">
    <property type="nucleotide sequence ID" value="NZ_CP045851.1"/>
</dbReference>
<keyword evidence="2" id="KW-0472">Membrane</keyword>
<keyword evidence="2" id="KW-1133">Transmembrane helix</keyword>
<organism evidence="3 4">
    <name type="scientific">Actinomarinicola tropica</name>
    <dbReference type="NCBI Taxonomy" id="2789776"/>
    <lineage>
        <taxon>Bacteria</taxon>
        <taxon>Bacillati</taxon>
        <taxon>Actinomycetota</taxon>
        <taxon>Acidimicrobiia</taxon>
        <taxon>Acidimicrobiales</taxon>
        <taxon>Iamiaceae</taxon>
        <taxon>Actinomarinicola</taxon>
    </lineage>
</organism>
<gene>
    <name evidence="3" type="ORF">GH723_00805</name>
</gene>
<evidence type="ECO:0000313" key="3">
    <source>
        <dbReference type="EMBL" id="QGG93767.1"/>
    </source>
</evidence>
<dbReference type="AlphaFoldDB" id="A0A5Q2RIE6"/>
<evidence type="ECO:0000256" key="2">
    <source>
        <dbReference type="SAM" id="Phobius"/>
    </source>
</evidence>
<evidence type="ECO:0000256" key="1">
    <source>
        <dbReference type="SAM" id="MobiDB-lite"/>
    </source>
</evidence>
<dbReference type="KEGG" id="atq:GH723_00805"/>
<dbReference type="Proteomes" id="UP000334019">
    <property type="component" value="Chromosome"/>
</dbReference>
<feature type="region of interest" description="Disordered" evidence="1">
    <location>
        <begin position="1"/>
        <end position="20"/>
    </location>
</feature>
<dbReference type="EMBL" id="CP045851">
    <property type="protein sequence ID" value="QGG93767.1"/>
    <property type="molecule type" value="Genomic_DNA"/>
</dbReference>
<sequence length="314" mass="33620">MTDLEHRLRRMGTRAPRPALSDLRDRVGERRRRRRAVVVSSLGLVGAVVLGGALVLDRGPDARPVATDTSVGPRDENAGATSVVRPLLDVAGCVPSTASEMSYQRGLSFTFESIDGAVVHAAAFGEPTSGIAVVLHLSDDQVELGRPPSSFTDSIGGRSWHVVGNARNGSGEAWLDRAEGGWLYVRAHGVTDQKLRELLASIDVPRAGAATPTALRQEGGEGWRPTGVDTAPMSIDVRRSTCIVDGHEVGVSVRRGSTAALYLDVLDRPEPSLHRVQDDGSVLLLDGPSAIVDERWLSDVVDAEPDTWSELMRD</sequence>
<feature type="transmembrane region" description="Helical" evidence="2">
    <location>
        <begin position="36"/>
        <end position="56"/>
    </location>
</feature>